<sequence>MRSGLSEGGDMRRRDDLVFSMAEYERRLGNLRAEMERRALDAVIITTPENLFYLTGYQTPGYYYFQCLVVPLEGEAFMVTRLLEDSNVQTRTWVEYSRPYADTDSPIGSLHMAMSEFGLSRARIGYEKSSYFFRAGEQEQLIFAMEEAHLQDCTGIVESLRLIKSPDEIAMMREAGKTTMAGMQAGIDATRAGISENDIAAEIHYAMIKAGSHYPAISPFVASGWRCAVGHATWEDRIIQDGECVFLEVGGCRNRYHAPMMRTVVCGEIRDEVAEAEEVINEAVAVARAEMRPGITAGDIDHMCRQYLARYSKGGTQSTRSGYSVGIAFAPDWGEGHILSIQPDEHRYLEENMTFHLIPWLQVPGIAGVGISETVLVTKDGCETLFDGFDRKVISK</sequence>
<dbReference type="CDD" id="cd01066">
    <property type="entry name" value="APP_MetAP"/>
    <property type="match status" value="1"/>
</dbReference>
<dbReference type="Gene3D" id="3.40.350.10">
    <property type="entry name" value="Creatinase/prolidase N-terminal domain"/>
    <property type="match status" value="1"/>
</dbReference>
<dbReference type="InterPro" id="IPR029149">
    <property type="entry name" value="Creatin/AminoP/Spt16_N"/>
</dbReference>
<dbReference type="PANTHER" id="PTHR46112">
    <property type="entry name" value="AMINOPEPTIDASE"/>
    <property type="match status" value="1"/>
</dbReference>
<keyword evidence="3" id="KW-0378">Hydrolase</keyword>
<dbReference type="GO" id="GO:0004177">
    <property type="term" value="F:aminopeptidase activity"/>
    <property type="evidence" value="ECO:0007669"/>
    <property type="project" value="UniProtKB-KW"/>
</dbReference>
<comment type="caution">
    <text evidence="3">The sequence shown here is derived from an EMBL/GenBank/DDBJ whole genome shotgun (WGS) entry which is preliminary data.</text>
</comment>
<keyword evidence="3" id="KW-0645">Protease</keyword>
<evidence type="ECO:0000313" key="3">
    <source>
        <dbReference type="EMBL" id="RDD63482.1"/>
    </source>
</evidence>
<dbReference type="InterPro" id="IPR000587">
    <property type="entry name" value="Creatinase_N"/>
</dbReference>
<accession>A0A369TF73</accession>
<evidence type="ECO:0000259" key="2">
    <source>
        <dbReference type="Pfam" id="PF01321"/>
    </source>
</evidence>
<dbReference type="Proteomes" id="UP000253941">
    <property type="component" value="Unassembled WGS sequence"/>
</dbReference>
<keyword evidence="3" id="KW-0031">Aminopeptidase</keyword>
<dbReference type="AlphaFoldDB" id="A0A369TF73"/>
<evidence type="ECO:0000259" key="1">
    <source>
        <dbReference type="Pfam" id="PF00557"/>
    </source>
</evidence>
<dbReference type="InterPro" id="IPR036005">
    <property type="entry name" value="Creatinase/aminopeptidase-like"/>
</dbReference>
<dbReference type="SUPFAM" id="SSF53092">
    <property type="entry name" value="Creatinase/prolidase N-terminal domain"/>
    <property type="match status" value="1"/>
</dbReference>
<reference evidence="3 4" key="1">
    <citation type="submission" date="2018-07" db="EMBL/GenBank/DDBJ databases">
        <title>Venubactetium sediminum gen. nov., sp. nov., isolated from a marine solar saltern.</title>
        <authorList>
            <person name="Wang S."/>
        </authorList>
    </citation>
    <scope>NUCLEOTIDE SEQUENCE [LARGE SCALE GENOMIC DNA]</scope>
    <source>
        <strain evidence="3 4">WD2A32</strain>
    </source>
</reference>
<proteinExistence type="predicted"/>
<dbReference type="InterPro" id="IPR000994">
    <property type="entry name" value="Pept_M24"/>
</dbReference>
<dbReference type="Pfam" id="PF01321">
    <property type="entry name" value="Creatinase_N"/>
    <property type="match status" value="1"/>
</dbReference>
<dbReference type="InterPro" id="IPR050659">
    <property type="entry name" value="Peptidase_M24B"/>
</dbReference>
<protein>
    <submittedName>
        <fullName evidence="3">Aminopeptidase P family protein</fullName>
    </submittedName>
</protein>
<gene>
    <name evidence="3" type="ORF">DRB17_03300</name>
</gene>
<dbReference type="Gene3D" id="3.90.230.10">
    <property type="entry name" value="Creatinase/methionine aminopeptidase superfamily"/>
    <property type="match status" value="1"/>
</dbReference>
<keyword evidence="4" id="KW-1185">Reference proteome</keyword>
<dbReference type="SUPFAM" id="SSF55920">
    <property type="entry name" value="Creatinase/aminopeptidase"/>
    <property type="match status" value="1"/>
</dbReference>
<dbReference type="PANTHER" id="PTHR46112:SF2">
    <property type="entry name" value="XAA-PRO AMINOPEPTIDASE P-RELATED"/>
    <property type="match status" value="1"/>
</dbReference>
<dbReference type="EMBL" id="QPMH01000002">
    <property type="protein sequence ID" value="RDD63482.1"/>
    <property type="molecule type" value="Genomic_DNA"/>
</dbReference>
<dbReference type="Pfam" id="PF00557">
    <property type="entry name" value="Peptidase_M24"/>
    <property type="match status" value="1"/>
</dbReference>
<feature type="domain" description="Peptidase M24" evidence="1">
    <location>
        <begin position="171"/>
        <end position="379"/>
    </location>
</feature>
<name>A0A369TF73_9PROT</name>
<organism evidence="3 4">
    <name type="scientific">Ferruginivarius sediminum</name>
    <dbReference type="NCBI Taxonomy" id="2661937"/>
    <lineage>
        <taxon>Bacteria</taxon>
        <taxon>Pseudomonadati</taxon>
        <taxon>Pseudomonadota</taxon>
        <taxon>Alphaproteobacteria</taxon>
        <taxon>Rhodospirillales</taxon>
        <taxon>Rhodospirillaceae</taxon>
        <taxon>Ferruginivarius</taxon>
    </lineage>
</organism>
<evidence type="ECO:0000313" key="4">
    <source>
        <dbReference type="Proteomes" id="UP000253941"/>
    </source>
</evidence>
<feature type="domain" description="Creatinase N-terminal" evidence="2">
    <location>
        <begin position="27"/>
        <end position="163"/>
    </location>
</feature>